<protein>
    <submittedName>
        <fullName evidence="2">5-deoxy-glucuronate isomerase</fullName>
        <ecNumber evidence="2">5.3.1.30</ecNumber>
    </submittedName>
</protein>
<evidence type="ECO:0000313" key="3">
    <source>
        <dbReference type="Proteomes" id="UP000582974"/>
    </source>
</evidence>
<dbReference type="GO" id="GO:0019310">
    <property type="term" value="P:inositol catabolic process"/>
    <property type="evidence" value="ECO:0007669"/>
    <property type="project" value="InterPro"/>
</dbReference>
<dbReference type="PANTHER" id="PTHR39193">
    <property type="entry name" value="5-DEOXY-GLUCURONATE ISOMERASE"/>
    <property type="match status" value="1"/>
</dbReference>
<evidence type="ECO:0000313" key="2">
    <source>
        <dbReference type="EMBL" id="MBA0124561.1"/>
    </source>
</evidence>
<dbReference type="EC" id="5.3.1.30" evidence="2"/>
<dbReference type="InterPro" id="IPR021120">
    <property type="entry name" value="KduI/IolB_isomerase"/>
</dbReference>
<reference evidence="2 3" key="1">
    <citation type="submission" date="2020-07" db="EMBL/GenBank/DDBJ databases">
        <title>Genome of Haloechinothrix sp.</title>
        <authorList>
            <person name="Tang S.-K."/>
            <person name="Yang L."/>
            <person name="Zhu W.-Y."/>
        </authorList>
    </citation>
    <scope>NUCLEOTIDE SEQUENCE [LARGE SCALE GENOMIC DNA]</scope>
    <source>
        <strain evidence="2 3">YIM 98757</strain>
    </source>
</reference>
<dbReference type="PIRSF" id="PIRSF036628">
    <property type="entry name" value="IolB"/>
    <property type="match status" value="1"/>
</dbReference>
<accession>A0A838A819</accession>
<dbReference type="AlphaFoldDB" id="A0A838A819"/>
<dbReference type="RefSeq" id="WP_180891414.1">
    <property type="nucleotide sequence ID" value="NZ_JACCKD010000001.1"/>
</dbReference>
<organism evidence="2 3">
    <name type="scientific">Haloechinothrix aidingensis</name>
    <dbReference type="NCBI Taxonomy" id="2752311"/>
    <lineage>
        <taxon>Bacteria</taxon>
        <taxon>Bacillati</taxon>
        <taxon>Actinomycetota</taxon>
        <taxon>Actinomycetes</taxon>
        <taxon>Pseudonocardiales</taxon>
        <taxon>Pseudonocardiaceae</taxon>
        <taxon>Haloechinothrix</taxon>
    </lineage>
</organism>
<gene>
    <name evidence="2" type="primary">iolB</name>
    <name evidence="2" type="ORF">H0B56_03300</name>
</gene>
<dbReference type="Proteomes" id="UP000582974">
    <property type="component" value="Unassembled WGS sequence"/>
</dbReference>
<comment type="caution">
    <text evidence="2">The sequence shown here is derived from an EMBL/GenBank/DDBJ whole genome shotgun (WGS) entry which is preliminary data.</text>
</comment>
<keyword evidence="3" id="KW-1185">Reference proteome</keyword>
<dbReference type="EMBL" id="JACCKD010000001">
    <property type="protein sequence ID" value="MBA0124561.1"/>
    <property type="molecule type" value="Genomic_DNA"/>
</dbReference>
<dbReference type="InterPro" id="IPR014710">
    <property type="entry name" value="RmlC-like_jellyroll"/>
</dbReference>
<dbReference type="GO" id="GO:0008880">
    <property type="term" value="F:glucuronate isomerase activity"/>
    <property type="evidence" value="ECO:0007669"/>
    <property type="project" value="InterPro"/>
</dbReference>
<dbReference type="SUPFAM" id="SSF51182">
    <property type="entry name" value="RmlC-like cupins"/>
    <property type="match status" value="1"/>
</dbReference>
<dbReference type="PANTHER" id="PTHR39193:SF1">
    <property type="entry name" value="5-DEOXY-GLUCURONATE ISOMERASE"/>
    <property type="match status" value="1"/>
</dbReference>
<dbReference type="InterPro" id="IPR024203">
    <property type="entry name" value="Deoxy-glucuronate_isom_IolB"/>
</dbReference>
<name>A0A838A819_9PSEU</name>
<proteinExistence type="predicted"/>
<dbReference type="GO" id="GO:0102482">
    <property type="term" value="F:5-deoxy-D-glucuronate isomerase activity"/>
    <property type="evidence" value="ECO:0007669"/>
    <property type="project" value="UniProtKB-EC"/>
</dbReference>
<keyword evidence="1 2" id="KW-0413">Isomerase</keyword>
<dbReference type="Pfam" id="PF04962">
    <property type="entry name" value="KduI"/>
    <property type="match status" value="1"/>
</dbReference>
<dbReference type="NCBIfam" id="TIGR04378">
    <property type="entry name" value="myo_inos_iolB"/>
    <property type="match status" value="1"/>
</dbReference>
<evidence type="ECO:0000256" key="1">
    <source>
        <dbReference type="ARBA" id="ARBA00023235"/>
    </source>
</evidence>
<dbReference type="Gene3D" id="2.60.120.10">
    <property type="entry name" value="Jelly Rolls"/>
    <property type="match status" value="2"/>
</dbReference>
<dbReference type="InterPro" id="IPR011051">
    <property type="entry name" value="RmlC_Cupin_sf"/>
</dbReference>
<sequence>MNSKYHLRAGSTEEGPYPVAVTPESAGWGYSGLRVLTLAPGGSHRVTTGADEMLVLPLSGSCSVECAGQSFALDGRADVFSGPTDFAYLPRDAAAVITSETGGRFALPSSRCEHALAPRYQSAANTRPELRGAGNCSRQVNNYCLPHTFDADRILVCEVLTPSGNWSSYPPHKHDEQREGESRLEEIYYFEVGSGPRGPGMAYQRVYGSDAGPIDVCAEVASGDVVLIPHGWHGPSMAVPGYDLYYLNVMAGPGEERAWRICDDPAHGWIREEWQQQEIDPRLPFGTDRDGKA</sequence>